<name>A0A5K7Z2X6_9BACT</name>
<dbReference type="AlphaFoldDB" id="A0A5K7Z2X6"/>
<gene>
    <name evidence="1" type="ORF">DSCW_18400</name>
</gene>
<accession>A0A5K7Z2X6</accession>
<dbReference type="EMBL" id="AP021875">
    <property type="protein sequence ID" value="BBO74423.1"/>
    <property type="molecule type" value="Genomic_DNA"/>
</dbReference>
<proteinExistence type="predicted"/>
<reference evidence="1 2" key="1">
    <citation type="submission" date="2019-11" db="EMBL/GenBank/DDBJ databases">
        <title>Comparative genomics of hydrocarbon-degrading Desulfosarcina strains.</title>
        <authorList>
            <person name="Watanabe M."/>
            <person name="Kojima H."/>
            <person name="Fukui M."/>
        </authorList>
    </citation>
    <scope>NUCLEOTIDE SEQUENCE [LARGE SCALE GENOMIC DNA]</scope>
    <source>
        <strain evidence="1 2">PP31</strain>
    </source>
</reference>
<evidence type="ECO:0000313" key="1">
    <source>
        <dbReference type="EMBL" id="BBO74423.1"/>
    </source>
</evidence>
<protein>
    <submittedName>
        <fullName evidence="1">Uncharacterized protein</fullName>
    </submittedName>
</protein>
<sequence length="54" mass="5910">MKCPKCGGELTVDATFAAHDDELIDVNVCCKDQSQCGYYGYAFLSVDDLTPNED</sequence>
<dbReference type="Proteomes" id="UP000427769">
    <property type="component" value="Chromosome"/>
</dbReference>
<organism evidence="1 2">
    <name type="scientific">Desulfosarcina widdelii</name>
    <dbReference type="NCBI Taxonomy" id="947919"/>
    <lineage>
        <taxon>Bacteria</taxon>
        <taxon>Pseudomonadati</taxon>
        <taxon>Thermodesulfobacteriota</taxon>
        <taxon>Desulfobacteria</taxon>
        <taxon>Desulfobacterales</taxon>
        <taxon>Desulfosarcinaceae</taxon>
        <taxon>Desulfosarcina</taxon>
    </lineage>
</organism>
<keyword evidence="2" id="KW-1185">Reference proteome</keyword>
<evidence type="ECO:0000313" key="2">
    <source>
        <dbReference type="Proteomes" id="UP000427769"/>
    </source>
</evidence>
<dbReference type="KEGG" id="dwd:DSCW_18400"/>